<dbReference type="PROSITE" id="PS51257">
    <property type="entry name" value="PROKAR_LIPOPROTEIN"/>
    <property type="match status" value="1"/>
</dbReference>
<proteinExistence type="predicted"/>
<dbReference type="Gene3D" id="3.40.190.170">
    <property type="entry name" value="Bacterial extracellular solute-binding protein, family 7"/>
    <property type="match status" value="1"/>
</dbReference>
<dbReference type="PANTHER" id="PTHR33376">
    <property type="match status" value="1"/>
</dbReference>
<evidence type="ECO:0000313" key="5">
    <source>
        <dbReference type="Proteomes" id="UP000823485"/>
    </source>
</evidence>
<dbReference type="InterPro" id="IPR018389">
    <property type="entry name" value="DctP_fam"/>
</dbReference>
<dbReference type="InterPro" id="IPR038404">
    <property type="entry name" value="TRAP_DctP_sf"/>
</dbReference>
<dbReference type="Proteomes" id="UP000823485">
    <property type="component" value="Unassembled WGS sequence"/>
</dbReference>
<protein>
    <submittedName>
        <fullName evidence="4">TRAP-type C4-dicarboxylate transport system substrate-binding protein</fullName>
    </submittedName>
</protein>
<gene>
    <name evidence="4" type="ORF">JOC94_001617</name>
</gene>
<keyword evidence="1 3" id="KW-0732">Signal</keyword>
<organism evidence="4 5">
    <name type="scientific">Siminovitchia thermophila</name>
    <dbReference type="NCBI Taxonomy" id="1245522"/>
    <lineage>
        <taxon>Bacteria</taxon>
        <taxon>Bacillati</taxon>
        <taxon>Bacillota</taxon>
        <taxon>Bacilli</taxon>
        <taxon>Bacillales</taxon>
        <taxon>Bacillaceae</taxon>
        <taxon>Siminovitchia</taxon>
    </lineage>
</organism>
<feature type="chain" id="PRO_5045442628" evidence="3">
    <location>
        <begin position="29"/>
        <end position="362"/>
    </location>
</feature>
<comment type="caution">
    <text evidence="4">The sequence shown here is derived from an EMBL/GenBank/DDBJ whole genome shotgun (WGS) entry which is preliminary data.</text>
</comment>
<feature type="compositionally biased region" description="Basic and acidic residues" evidence="2">
    <location>
        <begin position="34"/>
        <end position="52"/>
    </location>
</feature>
<evidence type="ECO:0000256" key="2">
    <source>
        <dbReference type="SAM" id="MobiDB-lite"/>
    </source>
</evidence>
<feature type="region of interest" description="Disordered" evidence="2">
    <location>
        <begin position="33"/>
        <end position="52"/>
    </location>
</feature>
<dbReference type="NCBIfam" id="NF037995">
    <property type="entry name" value="TRAP_S1"/>
    <property type="match status" value="1"/>
</dbReference>
<accession>A0ABS2R5G5</accession>
<keyword evidence="5" id="KW-1185">Reference proteome</keyword>
<reference evidence="4 5" key="1">
    <citation type="submission" date="2021-01" db="EMBL/GenBank/DDBJ databases">
        <title>Genomic Encyclopedia of Type Strains, Phase IV (KMG-IV): sequencing the most valuable type-strain genomes for metagenomic binning, comparative biology and taxonomic classification.</title>
        <authorList>
            <person name="Goeker M."/>
        </authorList>
    </citation>
    <scope>NUCLEOTIDE SEQUENCE [LARGE SCALE GENOMIC DNA]</scope>
    <source>
        <strain evidence="4 5">DSM 105453</strain>
    </source>
</reference>
<evidence type="ECO:0000313" key="4">
    <source>
        <dbReference type="EMBL" id="MBM7714645.1"/>
    </source>
</evidence>
<dbReference type="EMBL" id="JAFBFH010000008">
    <property type="protein sequence ID" value="MBM7714645.1"/>
    <property type="molecule type" value="Genomic_DNA"/>
</dbReference>
<feature type="signal peptide" evidence="3">
    <location>
        <begin position="1"/>
        <end position="28"/>
    </location>
</feature>
<dbReference type="SUPFAM" id="SSF53850">
    <property type="entry name" value="Periplasmic binding protein-like II"/>
    <property type="match status" value="1"/>
</dbReference>
<name>A0ABS2R5G5_9BACI</name>
<dbReference type="CDD" id="cd13665">
    <property type="entry name" value="PBP2_TRAP_Dctp3_4"/>
    <property type="match status" value="1"/>
</dbReference>
<evidence type="ECO:0000256" key="1">
    <source>
        <dbReference type="ARBA" id="ARBA00022729"/>
    </source>
</evidence>
<dbReference type="Pfam" id="PF03480">
    <property type="entry name" value="DctP"/>
    <property type="match status" value="1"/>
</dbReference>
<evidence type="ECO:0000256" key="3">
    <source>
        <dbReference type="SAM" id="SignalP"/>
    </source>
</evidence>
<dbReference type="PANTHER" id="PTHR33376:SF15">
    <property type="entry name" value="BLL6794 PROTEIN"/>
    <property type="match status" value="1"/>
</dbReference>
<sequence>MQFMAHRKIKWFFQLMALISLIFLSACGGGSESTDAKKDKSGNGDGGGQEHEFDFSHFFPPTHFMEEEIQTFAAELEKATDGRIKINSYPGASLAAPDEHFDAAATGSVDLALSVHGYTPNQFPLTSVMELPFMSKSAVEGSDHLWELYNEFDEFDDEYAGTIPLWLYTTDPGQLFTVGKQVKSVDDLKGMRIRSPSAETSEWLKALGATPVSMPMNENFEALERGVVDGTIAPWEAIKTWGLDEVIDYATVGNFYSTTMFVVMNEDIWNDLSEEDQATMKELTGKKMAEQTGKVFDKFGQDAIEQAKEKGIEIHELSEEELKDWRKYINPTIEKWIKNVDEKGLPGQKVYDRAVELSNKQE</sequence>